<sequence>MTDFSDSFSIIYQDDDIVAIHKPAGLLVHRSWMDSDETQFAVQMTRDAIGQKVFPVHRLDKPTSGVLIFALSSEVARLLQEQFQNNSIEKEYLALVRGWPSHAKDHGKWIVDKPLKYHVDKFSEPDTEEGKMQEAETHFDCLQTATIQQPVGRYDSARYALVKAMPKTGRKHQIRRHLNHCNHPIVGDVNHGDRHHNHFFQDHFKQTRLYLAATQITLTHPISLESLVIEAPIEASFQSVIDQIDWD</sequence>
<accession>A0A4R1EZU8</accession>
<protein>
    <recommendedName>
        <fullName evidence="6">tRNA pseudouridine synthase C</fullName>
        <ecNumber evidence="5">5.4.99.26</ecNumber>
    </recommendedName>
    <alternativeName>
        <fullName evidence="8">tRNA pseudouridine(65) synthase</fullName>
    </alternativeName>
    <alternativeName>
        <fullName evidence="9">tRNA pseudouridylate synthase C</fullName>
    </alternativeName>
    <alternativeName>
        <fullName evidence="7">tRNA-uridine isomerase C</fullName>
    </alternativeName>
</protein>
<dbReference type="InterPro" id="IPR006145">
    <property type="entry name" value="PsdUridine_synth_RsuA/RluA"/>
</dbReference>
<evidence type="ECO:0000256" key="8">
    <source>
        <dbReference type="ARBA" id="ARBA00041975"/>
    </source>
</evidence>
<comment type="caution">
    <text evidence="11">The sequence shown here is derived from an EMBL/GenBank/DDBJ whole genome shotgun (WGS) entry which is preliminary data.</text>
</comment>
<evidence type="ECO:0000259" key="10">
    <source>
        <dbReference type="Pfam" id="PF00849"/>
    </source>
</evidence>
<feature type="domain" description="Pseudouridine synthase RsuA/RluA-like" evidence="10">
    <location>
        <begin position="17"/>
        <end position="180"/>
    </location>
</feature>
<evidence type="ECO:0000256" key="4">
    <source>
        <dbReference type="ARBA" id="ARBA00037670"/>
    </source>
</evidence>
<reference evidence="11 12" key="1">
    <citation type="submission" date="2019-03" db="EMBL/GenBank/DDBJ databases">
        <title>Genomic Encyclopedia of Type Strains, Phase IV (KMG-IV): sequencing the most valuable type-strain genomes for metagenomic binning, comparative biology and taxonomic classification.</title>
        <authorList>
            <person name="Goeker M."/>
        </authorList>
    </citation>
    <scope>NUCLEOTIDE SEQUENCE [LARGE SCALE GENOMIC DNA]</scope>
    <source>
        <strain evidence="11 12">DSM 24830</strain>
    </source>
</reference>
<dbReference type="PROSITE" id="PS01129">
    <property type="entry name" value="PSI_RLU"/>
    <property type="match status" value="1"/>
</dbReference>
<dbReference type="InterPro" id="IPR020103">
    <property type="entry name" value="PsdUridine_synth_cat_dom_sf"/>
</dbReference>
<name>A0A4R1EZU8_9GAMM</name>
<dbReference type="GO" id="GO:0008033">
    <property type="term" value="P:tRNA processing"/>
    <property type="evidence" value="ECO:0007669"/>
    <property type="project" value="UniProtKB-KW"/>
</dbReference>
<keyword evidence="1" id="KW-0819">tRNA processing</keyword>
<dbReference type="SUPFAM" id="SSF55120">
    <property type="entry name" value="Pseudouridine synthase"/>
    <property type="match status" value="1"/>
</dbReference>
<evidence type="ECO:0000256" key="3">
    <source>
        <dbReference type="ARBA" id="ARBA00036607"/>
    </source>
</evidence>
<dbReference type="InterPro" id="IPR050188">
    <property type="entry name" value="RluA_PseudoU_synthase"/>
</dbReference>
<comment type="catalytic activity">
    <reaction evidence="3">
        <text>uridine(65) in tRNA = pseudouridine(65) in tRNA</text>
        <dbReference type="Rhea" id="RHEA:42536"/>
        <dbReference type="Rhea" id="RHEA-COMP:10103"/>
        <dbReference type="Rhea" id="RHEA-COMP:10104"/>
        <dbReference type="ChEBI" id="CHEBI:65314"/>
        <dbReference type="ChEBI" id="CHEBI:65315"/>
        <dbReference type="EC" id="5.4.99.26"/>
    </reaction>
</comment>
<dbReference type="PANTHER" id="PTHR21600:SF56">
    <property type="entry name" value="TRNA PSEUDOURIDINE SYNTHASE C"/>
    <property type="match status" value="1"/>
</dbReference>
<evidence type="ECO:0000256" key="1">
    <source>
        <dbReference type="ARBA" id="ARBA00022694"/>
    </source>
</evidence>
<dbReference type="Gene3D" id="3.30.2350.10">
    <property type="entry name" value="Pseudouridine synthase"/>
    <property type="match status" value="1"/>
</dbReference>
<organism evidence="11 12">
    <name type="scientific">Cocleimonas flava</name>
    <dbReference type="NCBI Taxonomy" id="634765"/>
    <lineage>
        <taxon>Bacteria</taxon>
        <taxon>Pseudomonadati</taxon>
        <taxon>Pseudomonadota</taxon>
        <taxon>Gammaproteobacteria</taxon>
        <taxon>Thiotrichales</taxon>
        <taxon>Thiotrichaceae</taxon>
        <taxon>Cocleimonas</taxon>
    </lineage>
</organism>
<evidence type="ECO:0000313" key="12">
    <source>
        <dbReference type="Proteomes" id="UP000294887"/>
    </source>
</evidence>
<dbReference type="PANTHER" id="PTHR21600">
    <property type="entry name" value="MITOCHONDRIAL RNA PSEUDOURIDINE SYNTHASE"/>
    <property type="match status" value="1"/>
</dbReference>
<evidence type="ECO:0000256" key="6">
    <source>
        <dbReference type="ARBA" id="ARBA00040675"/>
    </source>
</evidence>
<proteinExistence type="predicted"/>
<dbReference type="GO" id="GO:0160149">
    <property type="term" value="F:tRNA pseudouridine(65) synthase activity"/>
    <property type="evidence" value="ECO:0007669"/>
    <property type="project" value="UniProtKB-EC"/>
</dbReference>
<dbReference type="Pfam" id="PF00849">
    <property type="entry name" value="PseudoU_synth_2"/>
    <property type="match status" value="1"/>
</dbReference>
<dbReference type="Proteomes" id="UP000294887">
    <property type="component" value="Unassembled WGS sequence"/>
</dbReference>
<gene>
    <name evidence="11" type="ORF">EV695_1947</name>
</gene>
<evidence type="ECO:0000256" key="5">
    <source>
        <dbReference type="ARBA" id="ARBA00038943"/>
    </source>
</evidence>
<evidence type="ECO:0000256" key="9">
    <source>
        <dbReference type="ARBA" id="ARBA00043049"/>
    </source>
</evidence>
<dbReference type="RefSeq" id="WP_131905712.1">
    <property type="nucleotide sequence ID" value="NZ_BAAAFU010000004.1"/>
</dbReference>
<evidence type="ECO:0000256" key="2">
    <source>
        <dbReference type="ARBA" id="ARBA00023235"/>
    </source>
</evidence>
<dbReference type="AlphaFoldDB" id="A0A4R1EZU8"/>
<dbReference type="OrthoDB" id="9807829at2"/>
<dbReference type="EC" id="5.4.99.26" evidence="5"/>
<evidence type="ECO:0000313" key="11">
    <source>
        <dbReference type="EMBL" id="TCJ87437.1"/>
    </source>
</evidence>
<dbReference type="GO" id="GO:0000455">
    <property type="term" value="P:enzyme-directed rRNA pseudouridine synthesis"/>
    <property type="evidence" value="ECO:0007669"/>
    <property type="project" value="TreeGrafter"/>
</dbReference>
<keyword evidence="12" id="KW-1185">Reference proteome</keyword>
<dbReference type="GO" id="GO:0003723">
    <property type="term" value="F:RNA binding"/>
    <property type="evidence" value="ECO:0007669"/>
    <property type="project" value="InterPro"/>
</dbReference>
<dbReference type="EMBL" id="SMFQ01000003">
    <property type="protein sequence ID" value="TCJ87437.1"/>
    <property type="molecule type" value="Genomic_DNA"/>
</dbReference>
<keyword evidence="2" id="KW-0413">Isomerase</keyword>
<evidence type="ECO:0000256" key="7">
    <source>
        <dbReference type="ARBA" id="ARBA00041803"/>
    </source>
</evidence>
<dbReference type="InterPro" id="IPR006224">
    <property type="entry name" value="PsdUridine_synth_RluA-like_CS"/>
</dbReference>
<comment type="function">
    <text evidence="4">Responsible for synthesis of pseudouridine from uracil-65 in transfer RNAs.</text>
</comment>